<dbReference type="EMBL" id="FO818640">
    <property type="protein sequence ID" value="CDM96274.1"/>
    <property type="molecule type" value="Genomic_DNA"/>
</dbReference>
<reference evidence="1 2" key="1">
    <citation type="submission" date="2014-02" db="EMBL/GenBank/DDBJ databases">
        <authorList>
            <person name="Genoscope - CEA"/>
        </authorList>
    </citation>
    <scope>NUCLEOTIDE SEQUENCE [LARGE SCALE GENOMIC DNA]</scope>
    <source>
        <strain evidence="1 2">PCC 8005</strain>
    </source>
</reference>
<gene>
    <name evidence="1" type="ORF">ARTHRO_40681</name>
</gene>
<proteinExistence type="predicted"/>
<evidence type="ECO:0000313" key="2">
    <source>
        <dbReference type="Proteomes" id="UP000032946"/>
    </source>
</evidence>
<dbReference type="Proteomes" id="UP000032946">
    <property type="component" value="Chromosome"/>
</dbReference>
<protein>
    <submittedName>
        <fullName evidence="1">Uncharacterized protein</fullName>
    </submittedName>
</protein>
<keyword evidence="2" id="KW-1185">Reference proteome</keyword>
<evidence type="ECO:0000313" key="1">
    <source>
        <dbReference type="EMBL" id="CDM96274.1"/>
    </source>
</evidence>
<accession>A0A9P1P0D1</accession>
<sequence>MIIKCSYSQALFTPFDRFREQGGGELYQSPYPHLGEGFRVRAILAILPEINISLQTKNWL</sequence>
<organism evidence="1 2">
    <name type="scientific">Limnospira indica PCC 8005</name>
    <dbReference type="NCBI Taxonomy" id="376219"/>
    <lineage>
        <taxon>Bacteria</taxon>
        <taxon>Bacillati</taxon>
        <taxon>Cyanobacteriota</taxon>
        <taxon>Cyanophyceae</taxon>
        <taxon>Oscillatoriophycideae</taxon>
        <taxon>Oscillatoriales</taxon>
        <taxon>Sirenicapillariaceae</taxon>
        <taxon>Limnospira</taxon>
    </lineage>
</organism>
<name>A0A9P1P0D1_9CYAN</name>
<dbReference type="AlphaFoldDB" id="A0A9P1P0D1"/>